<dbReference type="EMBL" id="LC517375">
    <property type="protein sequence ID" value="BBU59835.1"/>
    <property type="molecule type" value="Genomic_RNA"/>
</dbReference>
<feature type="region of interest" description="Disordered" evidence="1">
    <location>
        <begin position="29"/>
        <end position="81"/>
    </location>
</feature>
<sequence length="488" mass="54445">MSASNAALDQMKSLLRSKGLEEEFLKSSGLDSLDELSPRNFRELDSQSTTQVSRPTNDPAPKPAPELKKSSADAAATSTPEHASDMLEPFLTSRVVYASRKKLSNYMPTATMLYYVVHLINCHLVDNFYFKRNCPDYHPYVLRLYFGIIFYIQIFRACLDAKVLDPDASEFLTRFLNAFPAEKLPIPGPLVALFKTICNSQPEIQSYGKIHPSYPAQPGQARRENSLPNTATILAVPQIPQIFALLADLNAKINANTPIYPKKGKHQVQDDMSTQFIFGTHTYAAAADRTDIDKWSLSCCGLEFPCEADAKLNEAFAERYENFDFPTLAAADDLSDYWGFLHFRRNFAWFSQVRDVAEVASMYFNGSGSLADCSPSGIVSNQFSVQYESTETVLPAPTKLADPASRFHLAFRLTTTARSPPALAETMAAMAQTHARFPPNHPFARSIGKEATRKGSFWDIRPVEKSQVDDSAYMSLSDIVKKMMKAKV</sequence>
<protein>
    <submittedName>
        <fullName evidence="2">Capsid protein</fullName>
    </submittedName>
</protein>
<organism evidence="2">
    <name type="scientific">Rosellinia necatrix partitivirus 13</name>
    <dbReference type="NCBI Taxonomy" id="2699381"/>
    <lineage>
        <taxon>Viruses</taxon>
        <taxon>Riboviria</taxon>
        <taxon>Orthornavirae</taxon>
        <taxon>Pisuviricota</taxon>
        <taxon>Duplopiviricetes</taxon>
        <taxon>Durnavirales</taxon>
        <taxon>Partitiviridae</taxon>
    </lineage>
</organism>
<evidence type="ECO:0000256" key="1">
    <source>
        <dbReference type="SAM" id="MobiDB-lite"/>
    </source>
</evidence>
<evidence type="ECO:0000313" key="2">
    <source>
        <dbReference type="EMBL" id="BBU59835.1"/>
    </source>
</evidence>
<feature type="compositionally biased region" description="Basic and acidic residues" evidence="1">
    <location>
        <begin position="36"/>
        <end position="45"/>
    </location>
</feature>
<accession>A0A6F8QH87</accession>
<reference evidence="2" key="2">
    <citation type="submission" date="2020-03" db="EMBL/GenBank/DDBJ databases">
        <title>Diverse partitiviruses from the phytopathogenic fungus, Rosellinia necatrix.</title>
        <authorList>
            <person name="Telengech P."/>
            <person name="Hisano S."/>
            <person name="Mugambi C."/>
            <person name="Hyodo K."/>
            <person name="Arjona J."/>
            <person name="Lopez C."/>
            <person name="Kanematsu S."/>
            <person name="Kondo H."/>
            <person name="Suzuki N."/>
        </authorList>
    </citation>
    <scope>NUCLEOTIDE SEQUENCE</scope>
    <source>
        <strain evidence="2">W118</strain>
    </source>
</reference>
<reference evidence="2" key="1">
    <citation type="submission" date="2020-01" db="EMBL/GenBank/DDBJ databases">
        <authorList>
            <person name="Paul T."/>
            <person name="Suzuki N."/>
            <person name="Kondo H."/>
        </authorList>
    </citation>
    <scope>NUCLEOTIDE SEQUENCE</scope>
    <source>
        <strain evidence="2">W118</strain>
    </source>
</reference>
<gene>
    <name evidence="2" type="primary">Cp</name>
</gene>
<name>A0A6F8QH87_9VIRU</name>
<proteinExistence type="predicted"/>
<feature type="compositionally biased region" description="Polar residues" evidence="1">
    <location>
        <begin position="46"/>
        <end position="56"/>
    </location>
</feature>